<dbReference type="Pfam" id="PF00440">
    <property type="entry name" value="TetR_N"/>
    <property type="match status" value="1"/>
</dbReference>
<organism evidence="6 7">
    <name type="scientific">Nonomuraea typhae</name>
    <dbReference type="NCBI Taxonomy" id="2603600"/>
    <lineage>
        <taxon>Bacteria</taxon>
        <taxon>Bacillati</taxon>
        <taxon>Actinomycetota</taxon>
        <taxon>Actinomycetes</taxon>
        <taxon>Streptosporangiales</taxon>
        <taxon>Streptosporangiaceae</taxon>
        <taxon>Nonomuraea</taxon>
    </lineage>
</organism>
<evidence type="ECO:0000313" key="7">
    <source>
        <dbReference type="Proteomes" id="UP001612741"/>
    </source>
</evidence>
<gene>
    <name evidence="6" type="ORF">ACIBG2_05280</name>
</gene>
<proteinExistence type="predicted"/>
<dbReference type="InterPro" id="IPR050109">
    <property type="entry name" value="HTH-type_TetR-like_transc_reg"/>
</dbReference>
<evidence type="ECO:0000256" key="3">
    <source>
        <dbReference type="ARBA" id="ARBA00023163"/>
    </source>
</evidence>
<dbReference type="InterPro" id="IPR001647">
    <property type="entry name" value="HTH_TetR"/>
</dbReference>
<name>A0ABW7YLK2_9ACTN</name>
<dbReference type="PANTHER" id="PTHR30055">
    <property type="entry name" value="HTH-TYPE TRANSCRIPTIONAL REGULATOR RUTR"/>
    <property type="match status" value="1"/>
</dbReference>
<dbReference type="SUPFAM" id="SSF48498">
    <property type="entry name" value="Tetracyclin repressor-like, C-terminal domain"/>
    <property type="match status" value="1"/>
</dbReference>
<dbReference type="InterPro" id="IPR009057">
    <property type="entry name" value="Homeodomain-like_sf"/>
</dbReference>
<keyword evidence="7" id="KW-1185">Reference proteome</keyword>
<keyword evidence="1" id="KW-0805">Transcription regulation</keyword>
<sequence>MVRADAERNIEAILDAGQRLLTLDPGASVAEVAKAAGVGRVTLYGHFPSREHLVDAVITRAIQEADAALDDPELAELPAAEAMARLVASSWEILNRHSRLFVAADRALPAERIRERHAEPLRRVEALIERGRASGEFRTDVRASWQVSTFFALLHTAAQEVEAARLERAEAGGVLVTSLGSLLAARSRSAG</sequence>
<evidence type="ECO:0000259" key="5">
    <source>
        <dbReference type="PROSITE" id="PS50977"/>
    </source>
</evidence>
<protein>
    <submittedName>
        <fullName evidence="6">TetR/AcrR family transcriptional regulator</fullName>
    </submittedName>
</protein>
<keyword evidence="3" id="KW-0804">Transcription</keyword>
<feature type="domain" description="HTH tetR-type" evidence="5">
    <location>
        <begin position="7"/>
        <end position="65"/>
    </location>
</feature>
<keyword evidence="2 4" id="KW-0238">DNA-binding</keyword>
<reference evidence="6 7" key="1">
    <citation type="submission" date="2024-10" db="EMBL/GenBank/DDBJ databases">
        <title>The Natural Products Discovery Center: Release of the First 8490 Sequenced Strains for Exploring Actinobacteria Biosynthetic Diversity.</title>
        <authorList>
            <person name="Kalkreuter E."/>
            <person name="Kautsar S.A."/>
            <person name="Yang D."/>
            <person name="Bader C.D."/>
            <person name="Teijaro C.N."/>
            <person name="Fluegel L."/>
            <person name="Davis C.M."/>
            <person name="Simpson J.R."/>
            <person name="Lauterbach L."/>
            <person name="Steele A.D."/>
            <person name="Gui C."/>
            <person name="Meng S."/>
            <person name="Li G."/>
            <person name="Viehrig K."/>
            <person name="Ye F."/>
            <person name="Su P."/>
            <person name="Kiefer A.F."/>
            <person name="Nichols A."/>
            <person name="Cepeda A.J."/>
            <person name="Yan W."/>
            <person name="Fan B."/>
            <person name="Jiang Y."/>
            <person name="Adhikari A."/>
            <person name="Zheng C.-J."/>
            <person name="Schuster L."/>
            <person name="Cowan T.M."/>
            <person name="Smanski M.J."/>
            <person name="Chevrette M.G."/>
            <person name="De Carvalho L.P.S."/>
            <person name="Shen B."/>
        </authorList>
    </citation>
    <scope>NUCLEOTIDE SEQUENCE [LARGE SCALE GENOMIC DNA]</scope>
    <source>
        <strain evidence="6 7">NPDC050545</strain>
    </source>
</reference>
<dbReference type="PROSITE" id="PS50977">
    <property type="entry name" value="HTH_TETR_2"/>
    <property type="match status" value="1"/>
</dbReference>
<dbReference type="EMBL" id="JBITGY010000001">
    <property type="protein sequence ID" value="MFI6496771.1"/>
    <property type="molecule type" value="Genomic_DNA"/>
</dbReference>
<evidence type="ECO:0000256" key="1">
    <source>
        <dbReference type="ARBA" id="ARBA00023015"/>
    </source>
</evidence>
<dbReference type="PANTHER" id="PTHR30055:SF234">
    <property type="entry name" value="HTH-TYPE TRANSCRIPTIONAL REGULATOR BETI"/>
    <property type="match status" value="1"/>
</dbReference>
<dbReference type="InterPro" id="IPR036271">
    <property type="entry name" value="Tet_transcr_reg_TetR-rel_C_sf"/>
</dbReference>
<evidence type="ECO:0000313" key="6">
    <source>
        <dbReference type="EMBL" id="MFI6496771.1"/>
    </source>
</evidence>
<dbReference type="SUPFAM" id="SSF46689">
    <property type="entry name" value="Homeodomain-like"/>
    <property type="match status" value="1"/>
</dbReference>
<feature type="DNA-binding region" description="H-T-H motif" evidence="4">
    <location>
        <begin position="28"/>
        <end position="47"/>
    </location>
</feature>
<evidence type="ECO:0000256" key="4">
    <source>
        <dbReference type="PROSITE-ProRule" id="PRU00335"/>
    </source>
</evidence>
<accession>A0ABW7YLK2</accession>
<comment type="caution">
    <text evidence="6">The sequence shown here is derived from an EMBL/GenBank/DDBJ whole genome shotgun (WGS) entry which is preliminary data.</text>
</comment>
<dbReference type="Proteomes" id="UP001612741">
    <property type="component" value="Unassembled WGS sequence"/>
</dbReference>
<dbReference type="RefSeq" id="WP_397079115.1">
    <property type="nucleotide sequence ID" value="NZ_JBITGY010000001.1"/>
</dbReference>
<evidence type="ECO:0000256" key="2">
    <source>
        <dbReference type="ARBA" id="ARBA00023125"/>
    </source>
</evidence>
<dbReference type="Gene3D" id="1.10.357.10">
    <property type="entry name" value="Tetracycline Repressor, domain 2"/>
    <property type="match status" value="1"/>
</dbReference>